<comment type="caution">
    <text evidence="2">The sequence shown here is derived from an EMBL/GenBank/DDBJ whole genome shotgun (WGS) entry which is preliminary data.</text>
</comment>
<proteinExistence type="predicted"/>
<organism evidence="2 3">
    <name type="scientific">Petrolisthes manimaculis</name>
    <dbReference type="NCBI Taxonomy" id="1843537"/>
    <lineage>
        <taxon>Eukaryota</taxon>
        <taxon>Metazoa</taxon>
        <taxon>Ecdysozoa</taxon>
        <taxon>Arthropoda</taxon>
        <taxon>Crustacea</taxon>
        <taxon>Multicrustacea</taxon>
        <taxon>Malacostraca</taxon>
        <taxon>Eumalacostraca</taxon>
        <taxon>Eucarida</taxon>
        <taxon>Decapoda</taxon>
        <taxon>Pleocyemata</taxon>
        <taxon>Anomura</taxon>
        <taxon>Galatheoidea</taxon>
        <taxon>Porcellanidae</taxon>
        <taxon>Petrolisthes</taxon>
    </lineage>
</organism>
<evidence type="ECO:0000313" key="2">
    <source>
        <dbReference type="EMBL" id="KAK4291777.1"/>
    </source>
</evidence>
<keyword evidence="3" id="KW-1185">Reference proteome</keyword>
<evidence type="ECO:0000256" key="1">
    <source>
        <dbReference type="SAM" id="MobiDB-lite"/>
    </source>
</evidence>
<dbReference type="Proteomes" id="UP001292094">
    <property type="component" value="Unassembled WGS sequence"/>
</dbReference>
<protein>
    <submittedName>
        <fullName evidence="2">Uncharacterized protein</fullName>
    </submittedName>
</protein>
<dbReference type="EMBL" id="JAWZYT010005052">
    <property type="protein sequence ID" value="KAK4291777.1"/>
    <property type="molecule type" value="Genomic_DNA"/>
</dbReference>
<reference evidence="2" key="1">
    <citation type="submission" date="2023-11" db="EMBL/GenBank/DDBJ databases">
        <title>Genome assemblies of two species of porcelain crab, Petrolisthes cinctipes and Petrolisthes manimaculis (Anomura: Porcellanidae).</title>
        <authorList>
            <person name="Angst P."/>
        </authorList>
    </citation>
    <scope>NUCLEOTIDE SEQUENCE</scope>
    <source>
        <strain evidence="2">PB745_02</strain>
        <tissue evidence="2">Gill</tissue>
    </source>
</reference>
<feature type="region of interest" description="Disordered" evidence="1">
    <location>
        <begin position="1"/>
        <end position="78"/>
    </location>
</feature>
<feature type="compositionally biased region" description="Pro residues" evidence="1">
    <location>
        <begin position="24"/>
        <end position="33"/>
    </location>
</feature>
<feature type="compositionally biased region" description="Low complexity" evidence="1">
    <location>
        <begin position="34"/>
        <end position="43"/>
    </location>
</feature>
<evidence type="ECO:0000313" key="3">
    <source>
        <dbReference type="Proteomes" id="UP001292094"/>
    </source>
</evidence>
<sequence>MKWRGGLVEGTDRWSSGLICANPSSPPPPPPPASSIHHQPHPSTTSLIHPPPASSIHHQPHPSTPRFFPPGRPLSISV</sequence>
<gene>
    <name evidence="2" type="ORF">Pmani_035415</name>
</gene>
<dbReference type="AlphaFoldDB" id="A0AAE1NLQ3"/>
<name>A0AAE1NLQ3_9EUCA</name>
<accession>A0AAE1NLQ3</accession>